<evidence type="ECO:0000313" key="3">
    <source>
        <dbReference type="Proteomes" id="UP001519343"/>
    </source>
</evidence>
<sequence>MYYCLTCNKIHQHDMSAEKIFESGYILVNDTKVPLGICKAEDSKKKKRKLQFNKLFSSFNPLIIKNS</sequence>
<feature type="domain" description="DUF3973" evidence="1">
    <location>
        <begin position="1"/>
        <end position="38"/>
    </location>
</feature>
<dbReference type="RefSeq" id="WP_209809503.1">
    <property type="nucleotide sequence ID" value="NZ_JAGGKT010000002.1"/>
</dbReference>
<name>A0ABS4GME4_9BACL</name>
<dbReference type="Proteomes" id="UP001519343">
    <property type="component" value="Unassembled WGS sequence"/>
</dbReference>
<comment type="caution">
    <text evidence="2">The sequence shown here is derived from an EMBL/GenBank/DDBJ whole genome shotgun (WGS) entry which is preliminary data.</text>
</comment>
<reference evidence="2 3" key="1">
    <citation type="submission" date="2021-03" db="EMBL/GenBank/DDBJ databases">
        <title>Genomic Encyclopedia of Type Strains, Phase IV (KMG-IV): sequencing the most valuable type-strain genomes for metagenomic binning, comparative biology and taxonomic classification.</title>
        <authorList>
            <person name="Goeker M."/>
        </authorList>
    </citation>
    <scope>NUCLEOTIDE SEQUENCE [LARGE SCALE GENOMIC DNA]</scope>
    <source>
        <strain evidence="2 3">DSM 24738</strain>
    </source>
</reference>
<dbReference type="InterPro" id="IPR025003">
    <property type="entry name" value="DUF3973"/>
</dbReference>
<evidence type="ECO:0000313" key="2">
    <source>
        <dbReference type="EMBL" id="MBP1931440.1"/>
    </source>
</evidence>
<gene>
    <name evidence="2" type="ORF">J2Z37_001437</name>
</gene>
<accession>A0ABS4GME4</accession>
<protein>
    <recommendedName>
        <fullName evidence="1">DUF3973 domain-containing protein</fullName>
    </recommendedName>
</protein>
<dbReference type="Pfam" id="PF13119">
    <property type="entry name" value="DUF3973"/>
    <property type="match status" value="1"/>
</dbReference>
<proteinExistence type="predicted"/>
<dbReference type="EMBL" id="JAGGKT010000002">
    <property type="protein sequence ID" value="MBP1931440.1"/>
    <property type="molecule type" value="Genomic_DNA"/>
</dbReference>
<evidence type="ECO:0000259" key="1">
    <source>
        <dbReference type="Pfam" id="PF13119"/>
    </source>
</evidence>
<keyword evidence="3" id="KW-1185">Reference proteome</keyword>
<organism evidence="2 3">
    <name type="scientific">Ammoniphilus resinae</name>
    <dbReference type="NCBI Taxonomy" id="861532"/>
    <lineage>
        <taxon>Bacteria</taxon>
        <taxon>Bacillati</taxon>
        <taxon>Bacillota</taxon>
        <taxon>Bacilli</taxon>
        <taxon>Bacillales</taxon>
        <taxon>Paenibacillaceae</taxon>
        <taxon>Aneurinibacillus group</taxon>
        <taxon>Ammoniphilus</taxon>
    </lineage>
</organism>